<proteinExistence type="predicted"/>
<evidence type="ECO:0000313" key="3">
    <source>
        <dbReference type="Proteomes" id="UP000325577"/>
    </source>
</evidence>
<sequence length="138" mass="14816">MGLNPKHNLQGLSPSYIRNKPDPTDLDGNLVTASVSCESSTYGNDPADSRQLSPLASDYENGEKPPRGLRVSVSEGHSGLNYRLVEERRAGVVIEGGESRSEWVTSKIVLNEVVDVDDGGGFEDLGAGHQYKTNGISE</sequence>
<accession>A0A5J4ZUJ8</accession>
<name>A0A5J4ZUJ8_9ASTE</name>
<organism evidence="2 3">
    <name type="scientific">Nyssa sinensis</name>
    <dbReference type="NCBI Taxonomy" id="561372"/>
    <lineage>
        <taxon>Eukaryota</taxon>
        <taxon>Viridiplantae</taxon>
        <taxon>Streptophyta</taxon>
        <taxon>Embryophyta</taxon>
        <taxon>Tracheophyta</taxon>
        <taxon>Spermatophyta</taxon>
        <taxon>Magnoliopsida</taxon>
        <taxon>eudicotyledons</taxon>
        <taxon>Gunneridae</taxon>
        <taxon>Pentapetalae</taxon>
        <taxon>asterids</taxon>
        <taxon>Cornales</taxon>
        <taxon>Nyssaceae</taxon>
        <taxon>Nyssa</taxon>
    </lineage>
</organism>
<evidence type="ECO:0000256" key="1">
    <source>
        <dbReference type="SAM" id="MobiDB-lite"/>
    </source>
</evidence>
<protein>
    <submittedName>
        <fullName evidence="2">Uncharacterized protein</fullName>
    </submittedName>
</protein>
<keyword evidence="3" id="KW-1185">Reference proteome</keyword>
<reference evidence="2 3" key="1">
    <citation type="submission" date="2019-09" db="EMBL/GenBank/DDBJ databases">
        <title>A chromosome-level genome assembly of the Chinese tupelo Nyssa sinensis.</title>
        <authorList>
            <person name="Yang X."/>
            <person name="Kang M."/>
            <person name="Yang Y."/>
            <person name="Xiong H."/>
            <person name="Wang M."/>
            <person name="Zhang Z."/>
            <person name="Wang Z."/>
            <person name="Wu H."/>
            <person name="Ma T."/>
            <person name="Liu J."/>
            <person name="Xi Z."/>
        </authorList>
    </citation>
    <scope>NUCLEOTIDE SEQUENCE [LARGE SCALE GENOMIC DNA]</scope>
    <source>
        <strain evidence="2">J267</strain>
        <tissue evidence="2">Leaf</tissue>
    </source>
</reference>
<gene>
    <name evidence="2" type="ORF">F0562_013234</name>
</gene>
<evidence type="ECO:0000313" key="2">
    <source>
        <dbReference type="EMBL" id="KAA8522405.1"/>
    </source>
</evidence>
<feature type="compositionally biased region" description="Polar residues" evidence="1">
    <location>
        <begin position="31"/>
        <end position="43"/>
    </location>
</feature>
<dbReference type="Proteomes" id="UP000325577">
    <property type="component" value="Linkage Group LG5"/>
</dbReference>
<dbReference type="EMBL" id="CM018048">
    <property type="protein sequence ID" value="KAA8522405.1"/>
    <property type="molecule type" value="Genomic_DNA"/>
</dbReference>
<dbReference type="AlphaFoldDB" id="A0A5J4ZUJ8"/>
<feature type="region of interest" description="Disordered" evidence="1">
    <location>
        <begin position="1"/>
        <end position="76"/>
    </location>
</feature>